<dbReference type="NCBIfam" id="NF008453">
    <property type="entry name" value="PRK11308.1"/>
    <property type="match status" value="2"/>
</dbReference>
<feature type="domain" description="ABC transporter" evidence="5">
    <location>
        <begin position="305"/>
        <end position="561"/>
    </location>
</feature>
<reference evidence="6" key="1">
    <citation type="submission" date="2018-05" db="EMBL/GenBank/DDBJ databases">
        <authorList>
            <person name="Lanie J.A."/>
            <person name="Ng W.-L."/>
            <person name="Kazmierczak K.M."/>
            <person name="Andrzejewski T.M."/>
            <person name="Davidsen T.M."/>
            <person name="Wayne K.J."/>
            <person name="Tettelin H."/>
            <person name="Glass J.I."/>
            <person name="Rusch D."/>
            <person name="Podicherti R."/>
            <person name="Tsui H.-C.T."/>
            <person name="Winkler M.E."/>
        </authorList>
    </citation>
    <scope>NUCLEOTIDE SEQUENCE</scope>
</reference>
<evidence type="ECO:0000256" key="1">
    <source>
        <dbReference type="ARBA" id="ARBA00005417"/>
    </source>
</evidence>
<dbReference type="Gene3D" id="3.40.50.300">
    <property type="entry name" value="P-loop containing nucleotide triphosphate hydrolases"/>
    <property type="match status" value="2"/>
</dbReference>
<evidence type="ECO:0000256" key="4">
    <source>
        <dbReference type="ARBA" id="ARBA00022840"/>
    </source>
</evidence>
<dbReference type="EMBL" id="UINC01008373">
    <property type="protein sequence ID" value="SVA37699.1"/>
    <property type="molecule type" value="Genomic_DNA"/>
</dbReference>
<organism evidence="6">
    <name type="scientific">marine metagenome</name>
    <dbReference type="NCBI Taxonomy" id="408172"/>
    <lineage>
        <taxon>unclassified sequences</taxon>
        <taxon>metagenomes</taxon>
        <taxon>ecological metagenomes</taxon>
    </lineage>
</organism>
<gene>
    <name evidence="6" type="ORF">METZ01_LOCUS90553</name>
</gene>
<accession>A0A381VBE9</accession>
<dbReference type="Pfam" id="PF08352">
    <property type="entry name" value="oligo_HPY"/>
    <property type="match status" value="2"/>
</dbReference>
<comment type="similarity">
    <text evidence="1">Belongs to the ABC transporter superfamily.</text>
</comment>
<keyword evidence="4" id="KW-0067">ATP-binding</keyword>
<name>A0A381VBE9_9ZZZZ</name>
<dbReference type="PANTHER" id="PTHR43776">
    <property type="entry name" value="TRANSPORT ATP-BINDING PROTEIN"/>
    <property type="match status" value="1"/>
</dbReference>
<dbReference type="CDD" id="cd03257">
    <property type="entry name" value="ABC_NikE_OppD_transporters"/>
    <property type="match status" value="2"/>
</dbReference>
<sequence length="625" mass="69150">MSPLLQIQDLSIAFDTHGGRVEAVRDVSLEVMPGATVALVGESGSGKSVTAQAVMGILPKNASIGSGRILLNDPDTDQTTDIAALDPDSRQMRAIRGGRVSIIFQEPMVSLSMLHTVGDQVSEALFLHRDVSRSEGFRLTQEMLGMVGFPDPVQALKTYPFELSGGLRQRVMIAIALVCRPSLLIADEPTTALDVTVQAQILHLVRTLQSELGMALLLITHDLGVVANVAQEVVVMYNGEVVERGDVNDIYARPEHPYLRALFKAVPHFDMKPGERLTPVRPVEHQLGEHFTARRDSAACHPVQLEVQNVSRSFTIRKESWIKSGQTNTIRAVDDVSFEIMRGECLGLVGESGCGKTTLSKILMRAIEADSGSVRYNNGTEPIDVLRLEGNELLSFRNRMQFIFQDPFSSLSPRMTVFDIVREPLVIHQIGDRESQAELVKELMRLVGLDPRFLSRYPHSFSGGQRQRIGIARALALQPEFLICDEPVSALDVSIQAQVLNLLKDLQKELGLTYLFISHNLAVIDYVADRIAVMCRGRLVEIAPRSQLFNRPTHPYTQALLRAVPYPDLERQLDFQNIVSDSVSDPGNWQAPFGDTPRKGTQMLELGEGHFVRTVSGTEPTEIPK</sequence>
<protein>
    <recommendedName>
        <fullName evidence="5">ABC transporter domain-containing protein</fullName>
    </recommendedName>
</protein>
<dbReference type="InterPro" id="IPR003593">
    <property type="entry name" value="AAA+_ATPase"/>
</dbReference>
<dbReference type="InterPro" id="IPR013563">
    <property type="entry name" value="Oligopep_ABC_C"/>
</dbReference>
<evidence type="ECO:0000256" key="2">
    <source>
        <dbReference type="ARBA" id="ARBA00022448"/>
    </source>
</evidence>
<evidence type="ECO:0000256" key="3">
    <source>
        <dbReference type="ARBA" id="ARBA00022741"/>
    </source>
</evidence>
<dbReference type="InterPro" id="IPR017871">
    <property type="entry name" value="ABC_transporter-like_CS"/>
</dbReference>
<dbReference type="InterPro" id="IPR027417">
    <property type="entry name" value="P-loop_NTPase"/>
</dbReference>
<dbReference type="GO" id="GO:0015833">
    <property type="term" value="P:peptide transport"/>
    <property type="evidence" value="ECO:0007669"/>
    <property type="project" value="InterPro"/>
</dbReference>
<dbReference type="FunFam" id="3.40.50.300:FF:000016">
    <property type="entry name" value="Oligopeptide ABC transporter ATP-binding component"/>
    <property type="match status" value="2"/>
</dbReference>
<keyword evidence="2" id="KW-0813">Transport</keyword>
<feature type="domain" description="ABC transporter" evidence="5">
    <location>
        <begin position="5"/>
        <end position="263"/>
    </location>
</feature>
<dbReference type="AlphaFoldDB" id="A0A381VBE9"/>
<dbReference type="GO" id="GO:0016887">
    <property type="term" value="F:ATP hydrolysis activity"/>
    <property type="evidence" value="ECO:0007669"/>
    <property type="project" value="InterPro"/>
</dbReference>
<dbReference type="InterPro" id="IPR050319">
    <property type="entry name" value="ABC_transp_ATP-bind"/>
</dbReference>
<dbReference type="SUPFAM" id="SSF52540">
    <property type="entry name" value="P-loop containing nucleoside triphosphate hydrolases"/>
    <property type="match status" value="2"/>
</dbReference>
<evidence type="ECO:0000259" key="5">
    <source>
        <dbReference type="PROSITE" id="PS50893"/>
    </source>
</evidence>
<dbReference type="InterPro" id="IPR003439">
    <property type="entry name" value="ABC_transporter-like_ATP-bd"/>
</dbReference>
<proteinExistence type="inferred from homology"/>
<dbReference type="SMART" id="SM00382">
    <property type="entry name" value="AAA"/>
    <property type="match status" value="2"/>
</dbReference>
<dbReference type="GO" id="GO:0055085">
    <property type="term" value="P:transmembrane transport"/>
    <property type="evidence" value="ECO:0007669"/>
    <property type="project" value="UniProtKB-ARBA"/>
</dbReference>
<dbReference type="PROSITE" id="PS00211">
    <property type="entry name" value="ABC_TRANSPORTER_1"/>
    <property type="match status" value="1"/>
</dbReference>
<evidence type="ECO:0000313" key="6">
    <source>
        <dbReference type="EMBL" id="SVA37699.1"/>
    </source>
</evidence>
<dbReference type="Pfam" id="PF00005">
    <property type="entry name" value="ABC_tran"/>
    <property type="match status" value="2"/>
</dbReference>
<keyword evidence="3" id="KW-0547">Nucleotide-binding</keyword>
<dbReference type="PROSITE" id="PS50893">
    <property type="entry name" value="ABC_TRANSPORTER_2"/>
    <property type="match status" value="2"/>
</dbReference>
<dbReference type="GO" id="GO:0005524">
    <property type="term" value="F:ATP binding"/>
    <property type="evidence" value="ECO:0007669"/>
    <property type="project" value="UniProtKB-KW"/>
</dbReference>
<dbReference type="PANTHER" id="PTHR43776:SF7">
    <property type="entry name" value="D,D-DIPEPTIDE TRANSPORT ATP-BINDING PROTEIN DDPF-RELATED"/>
    <property type="match status" value="1"/>
</dbReference>